<accession>A0A3G5A9J7</accession>
<proteinExistence type="predicted"/>
<reference evidence="1" key="1">
    <citation type="submission" date="2018-10" db="EMBL/GenBank/DDBJ databases">
        <title>Hidden diversity of soil giant viruses.</title>
        <authorList>
            <person name="Schulz F."/>
            <person name="Alteio L."/>
            <person name="Goudeau D."/>
            <person name="Ryan E.M."/>
            <person name="Malmstrom R.R."/>
            <person name="Blanchard J."/>
            <person name="Woyke T."/>
        </authorList>
    </citation>
    <scope>NUCLEOTIDE SEQUENCE</scope>
    <source>
        <strain evidence="1">HYV1</strain>
    </source>
</reference>
<gene>
    <name evidence="1" type="ORF">Hyperionvirus14_26</name>
</gene>
<protein>
    <submittedName>
        <fullName evidence="1">Uncharacterized protein</fullName>
    </submittedName>
</protein>
<name>A0A3G5A9J7_9VIRU</name>
<evidence type="ECO:0000313" key="1">
    <source>
        <dbReference type="EMBL" id="AYV83937.1"/>
    </source>
</evidence>
<organism evidence="1">
    <name type="scientific">Hyperionvirus sp</name>
    <dbReference type="NCBI Taxonomy" id="2487770"/>
    <lineage>
        <taxon>Viruses</taxon>
        <taxon>Varidnaviria</taxon>
        <taxon>Bamfordvirae</taxon>
        <taxon>Nucleocytoviricota</taxon>
        <taxon>Megaviricetes</taxon>
        <taxon>Imitervirales</taxon>
        <taxon>Mimiviridae</taxon>
        <taxon>Klosneuvirinae</taxon>
    </lineage>
</organism>
<sequence length="210" mass="23563">MAAFDCGIGTLGLPVGSVVKSTIERFNLLVPVLGSKKSLEIVEKYKLVKGSINSLIVGCVGDCKSVLVNDEKSPVAWLRLSVNVQALWILYKVIMHLWKQKQQNKIVKEEEVDCLRKLIVNASRFQKVSEVRSISSGRVYTVTTTIHLNMKGVPMIGSTVSTITSRFLRRCYHVNDEDAARCHEQLVKKIIMGENFREGCVNSVKWNLIL</sequence>
<dbReference type="EMBL" id="MK072396">
    <property type="protein sequence ID" value="AYV83937.1"/>
    <property type="molecule type" value="Genomic_DNA"/>
</dbReference>